<dbReference type="EMBL" id="CP028136">
    <property type="protein sequence ID" value="AVR47082.1"/>
    <property type="molecule type" value="Genomic_DNA"/>
</dbReference>
<keyword evidence="2" id="KW-1185">Reference proteome</keyword>
<protein>
    <submittedName>
        <fullName evidence="1">DUF4256 domain-containing protein</fullName>
    </submittedName>
</protein>
<gene>
    <name evidence="1" type="ORF">C7S20_18525</name>
</gene>
<name>A0A2R3ZA83_9FLAO</name>
<evidence type="ECO:0000313" key="2">
    <source>
        <dbReference type="Proteomes" id="UP000241507"/>
    </source>
</evidence>
<organism evidence="1 2">
    <name type="scientific">Christiangramia fulva</name>
    <dbReference type="NCBI Taxonomy" id="2126553"/>
    <lineage>
        <taxon>Bacteria</taxon>
        <taxon>Pseudomonadati</taxon>
        <taxon>Bacteroidota</taxon>
        <taxon>Flavobacteriia</taxon>
        <taxon>Flavobacteriales</taxon>
        <taxon>Flavobacteriaceae</taxon>
        <taxon>Christiangramia</taxon>
    </lineage>
</organism>
<dbReference type="OrthoDB" id="8442276at2"/>
<dbReference type="Proteomes" id="UP000241507">
    <property type="component" value="Chromosome"/>
</dbReference>
<dbReference type="InterPro" id="IPR025352">
    <property type="entry name" value="DUF4256"/>
</dbReference>
<proteinExistence type="predicted"/>
<dbReference type="KEGG" id="grs:C7S20_18525"/>
<dbReference type="RefSeq" id="WP_107013852.1">
    <property type="nucleotide sequence ID" value="NZ_CP028136.1"/>
</dbReference>
<evidence type="ECO:0000313" key="1">
    <source>
        <dbReference type="EMBL" id="AVR47082.1"/>
    </source>
</evidence>
<reference evidence="2" key="1">
    <citation type="submission" date="2018-03" db="EMBL/GenBank/DDBJ databases">
        <title>Gramella fulva sp. nov., isolated from a dry surface of tidal flat.</title>
        <authorList>
            <person name="Hwang S.H."/>
            <person name="Hwang W.M."/>
            <person name="Kang K."/>
            <person name="Ahn T.-Y."/>
        </authorList>
    </citation>
    <scope>NUCLEOTIDE SEQUENCE [LARGE SCALE GENOMIC DNA]</scope>
    <source>
        <strain evidence="2">SH35</strain>
    </source>
</reference>
<sequence>MSERILDKQEKESIFKILKDRFEKNQERFQNITWEDIKSKLEQNPEKLWSINEMEKTGGKPDLLEYNKEENRFIFCDFSKESPAHRRSLCYDRKALESRKKFKPADSVKDVAEKMGVELMDEDQYKKLQALGDFDTKTSSWLETPDKIRKLGGAIFGDFRYGQVFIYHNGADSYYAARGFRGILKI</sequence>
<dbReference type="Pfam" id="PF14066">
    <property type="entry name" value="DUF4256"/>
    <property type="match status" value="1"/>
</dbReference>
<dbReference type="AlphaFoldDB" id="A0A2R3ZA83"/>
<accession>A0A2R3ZA83</accession>